<dbReference type="Proteomes" id="UP001061958">
    <property type="component" value="Unassembled WGS sequence"/>
</dbReference>
<dbReference type="AlphaFoldDB" id="A0A9C7Q6H5"/>
<keyword evidence="1" id="KW-0472">Membrane</keyword>
<evidence type="ECO:0008006" key="6">
    <source>
        <dbReference type="Google" id="ProtNLM"/>
    </source>
</evidence>
<gene>
    <name evidence="2" type="ORF">GpartN1_g7403.t1</name>
    <name evidence="3" type="ORF">GpartN1_g7790.t1</name>
    <name evidence="4" type="ORF">GpartN1_g7810.t1</name>
</gene>
<reference evidence="2" key="1">
    <citation type="journal article" date="2022" name="Proc. Natl. Acad. Sci. U.S.A.">
        <title>Life cycle and functional genomics of the unicellular red alga Galdieria for elucidating algal and plant evolution and industrial use.</title>
        <authorList>
            <person name="Hirooka S."/>
            <person name="Itabashi T."/>
            <person name="Ichinose T.M."/>
            <person name="Onuma R."/>
            <person name="Fujiwara T."/>
            <person name="Yamashita S."/>
            <person name="Jong L.W."/>
            <person name="Tomita R."/>
            <person name="Iwane A.H."/>
            <person name="Miyagishima S.Y."/>
        </authorList>
    </citation>
    <scope>NUCLEOTIDE SEQUENCE</scope>
    <source>
        <strain evidence="2">NBRC 102759</strain>
    </source>
</reference>
<feature type="transmembrane region" description="Helical" evidence="1">
    <location>
        <begin position="117"/>
        <end position="141"/>
    </location>
</feature>
<name>A0A9C7Q6H5_9RHOD</name>
<proteinExistence type="predicted"/>
<protein>
    <recommendedName>
        <fullName evidence="6">Photosystem I subunit O</fullName>
    </recommendedName>
</protein>
<dbReference type="OrthoDB" id="1903335at2759"/>
<sequence length="146" mass="16584">MMQLTFQSPCICGFGNYKTINIQKNNYSYRNLHTPIKLSPRIPLRQLPRAEFQISEETPFDANPLVIVVALLGWTLPASIPSNIPLLHGTGLTQAFFTSIQYNLAQWPKGPALDDPFWLYMVLWHVGLFIVLFFGTIGYGISKNRI</sequence>
<accession>A0A9C7Q6H5</accession>
<dbReference type="PANTHER" id="PTHR36311:SF1">
    <property type="entry name" value="PHOTOSYSTEM I SUBUNIT O"/>
    <property type="match status" value="1"/>
</dbReference>
<keyword evidence="1" id="KW-1133">Transmembrane helix</keyword>
<dbReference type="InterPro" id="IPR017498">
    <property type="entry name" value="PSI_PsaO"/>
</dbReference>
<dbReference type="EMBL" id="BQMJ01000079">
    <property type="protein sequence ID" value="GJQ15999.1"/>
    <property type="molecule type" value="Genomic_DNA"/>
</dbReference>
<evidence type="ECO:0000313" key="3">
    <source>
        <dbReference type="EMBL" id="GJQ15999.1"/>
    </source>
</evidence>
<dbReference type="PANTHER" id="PTHR36311">
    <property type="entry name" value="PHOTOSYSTEM I SUBUNIT O"/>
    <property type="match status" value="1"/>
</dbReference>
<dbReference type="EMBL" id="BQMJ01000072">
    <property type="protein sequence ID" value="GJQ15612.1"/>
    <property type="molecule type" value="Genomic_DNA"/>
</dbReference>
<evidence type="ECO:0000313" key="2">
    <source>
        <dbReference type="EMBL" id="GJQ15612.1"/>
    </source>
</evidence>
<keyword evidence="5" id="KW-1185">Reference proteome</keyword>
<reference evidence="2" key="2">
    <citation type="submission" date="2022-01" db="EMBL/GenBank/DDBJ databases">
        <authorList>
            <person name="Hirooka S."/>
            <person name="Miyagishima S.Y."/>
        </authorList>
    </citation>
    <scope>NUCLEOTIDE SEQUENCE</scope>
    <source>
        <strain evidence="2">NBRC 102759</strain>
    </source>
</reference>
<dbReference type="Pfam" id="PF22832">
    <property type="entry name" value="PsaO_TMD"/>
    <property type="match status" value="1"/>
</dbReference>
<evidence type="ECO:0000313" key="4">
    <source>
        <dbReference type="EMBL" id="GJQ16019.1"/>
    </source>
</evidence>
<keyword evidence="1" id="KW-0812">Transmembrane</keyword>
<dbReference type="EMBL" id="BQMJ01000080">
    <property type="protein sequence ID" value="GJQ16019.1"/>
    <property type="molecule type" value="Genomic_DNA"/>
</dbReference>
<organism evidence="2 5">
    <name type="scientific">Galdieria partita</name>
    <dbReference type="NCBI Taxonomy" id="83374"/>
    <lineage>
        <taxon>Eukaryota</taxon>
        <taxon>Rhodophyta</taxon>
        <taxon>Bangiophyceae</taxon>
        <taxon>Galdieriales</taxon>
        <taxon>Galdieriaceae</taxon>
        <taxon>Galdieria</taxon>
    </lineage>
</organism>
<evidence type="ECO:0000256" key="1">
    <source>
        <dbReference type="SAM" id="Phobius"/>
    </source>
</evidence>
<evidence type="ECO:0000313" key="5">
    <source>
        <dbReference type="Proteomes" id="UP001061958"/>
    </source>
</evidence>
<comment type="caution">
    <text evidence="2">The sequence shown here is derived from an EMBL/GenBank/DDBJ whole genome shotgun (WGS) entry which is preliminary data.</text>
</comment>